<keyword evidence="5" id="KW-0547">Nucleotide-binding</keyword>
<dbReference type="AlphaFoldDB" id="B9XML9"/>
<keyword evidence="6" id="KW-0418">Kinase</keyword>
<dbReference type="InterPro" id="IPR025847">
    <property type="entry name" value="MEDS_domain"/>
</dbReference>
<keyword evidence="4" id="KW-0808">Transferase</keyword>
<dbReference type="EC" id="2.7.13.3" evidence="2"/>
<comment type="caution">
    <text evidence="12">The sequence shown here is derived from an EMBL/GenBank/DDBJ whole genome shotgun (WGS) entry which is preliminary data.</text>
</comment>
<dbReference type="OrthoDB" id="9808408at2"/>
<feature type="coiled-coil region" evidence="9">
    <location>
        <begin position="224"/>
        <end position="255"/>
    </location>
</feature>
<evidence type="ECO:0000256" key="8">
    <source>
        <dbReference type="ARBA" id="ARBA00023026"/>
    </source>
</evidence>
<evidence type="ECO:0000256" key="7">
    <source>
        <dbReference type="ARBA" id="ARBA00022840"/>
    </source>
</evidence>
<keyword evidence="13" id="KW-1185">Reference proteome</keyword>
<evidence type="ECO:0000313" key="13">
    <source>
        <dbReference type="Proteomes" id="UP000003688"/>
    </source>
</evidence>
<dbReference type="InterPro" id="IPR013767">
    <property type="entry name" value="PAS_fold"/>
</dbReference>
<dbReference type="RefSeq" id="WP_007417058.1">
    <property type="nucleotide sequence ID" value="NZ_ABOX02000035.1"/>
</dbReference>
<evidence type="ECO:0000256" key="9">
    <source>
        <dbReference type="SAM" id="Coils"/>
    </source>
</evidence>
<evidence type="ECO:0000256" key="6">
    <source>
        <dbReference type="ARBA" id="ARBA00022777"/>
    </source>
</evidence>
<evidence type="ECO:0000256" key="1">
    <source>
        <dbReference type="ARBA" id="ARBA00000085"/>
    </source>
</evidence>
<dbReference type="PANTHER" id="PTHR41523">
    <property type="entry name" value="TWO-COMPONENT SYSTEM SENSOR PROTEIN"/>
    <property type="match status" value="1"/>
</dbReference>
<dbReference type="Pfam" id="PF00989">
    <property type="entry name" value="PAS"/>
    <property type="match status" value="1"/>
</dbReference>
<sequence>MQAELTDQILDLPPGAHLCLLYDRDPQEQMPALIPFIQEGLSKNEQFVYVADDHTVDELADVLRQHGIDLETESNKGRLKLWSRNEWREPGELNTEQKIQQVRRIVQQAVDSGFKGIRFAVEMTWTLGPDINVRQLEHWEAAINTLFNSSFPGRIICQYNRSRLAQDVLMAALHTHPQAILGGEICSNFFCHDERVLKGHSHLNAPSEDIKDITSAAERVNWMISRLKQGRTAERQNQERLREELERRKENNYTNQQLAAIVQSSDDAIISQDSNSIIISWNSGAERIFGYTAREAIGKSITMLIPSDRENEEPDILKRICNGERIDHYLTVRRRKDGSLIDVSLSVSPLKDATGKIIGASKTTREITRQKQIEETLQQRTKSLEILNRIAEKLISERDLEPLILSVVDAGRELSGAEFGSFSIT</sequence>
<dbReference type="InterPro" id="IPR000014">
    <property type="entry name" value="PAS"/>
</dbReference>
<dbReference type="PROSITE" id="PS50113">
    <property type="entry name" value="PAC"/>
    <property type="match status" value="1"/>
</dbReference>
<evidence type="ECO:0000256" key="2">
    <source>
        <dbReference type="ARBA" id="ARBA00012438"/>
    </source>
</evidence>
<dbReference type="SMART" id="SM00091">
    <property type="entry name" value="PAS"/>
    <property type="match status" value="1"/>
</dbReference>
<dbReference type="EMBL" id="ABOX02000035">
    <property type="protein sequence ID" value="EEF58918.1"/>
    <property type="molecule type" value="Genomic_DNA"/>
</dbReference>
<evidence type="ECO:0000256" key="3">
    <source>
        <dbReference type="ARBA" id="ARBA00022553"/>
    </source>
</evidence>
<dbReference type="PANTHER" id="PTHR41523:SF8">
    <property type="entry name" value="ETHYLENE RESPONSE SENSOR PROTEIN"/>
    <property type="match status" value="1"/>
</dbReference>
<dbReference type="STRING" id="320771.Cflav_PD2920"/>
<keyword evidence="3" id="KW-0597">Phosphoprotein</keyword>
<dbReference type="CDD" id="cd00130">
    <property type="entry name" value="PAS"/>
    <property type="match status" value="1"/>
</dbReference>
<dbReference type="GO" id="GO:0005524">
    <property type="term" value="F:ATP binding"/>
    <property type="evidence" value="ECO:0007669"/>
    <property type="project" value="UniProtKB-KW"/>
</dbReference>
<protein>
    <recommendedName>
        <fullName evidence="2">histidine kinase</fullName>
        <ecNumber evidence="2">2.7.13.3</ecNumber>
    </recommendedName>
</protein>
<dbReference type="Pfam" id="PF14417">
    <property type="entry name" value="MEDS"/>
    <property type="match status" value="1"/>
</dbReference>
<feature type="domain" description="PAS" evidence="10">
    <location>
        <begin position="254"/>
        <end position="324"/>
    </location>
</feature>
<evidence type="ECO:0000259" key="10">
    <source>
        <dbReference type="PROSITE" id="PS50112"/>
    </source>
</evidence>
<evidence type="ECO:0000256" key="4">
    <source>
        <dbReference type="ARBA" id="ARBA00022679"/>
    </source>
</evidence>
<dbReference type="PROSITE" id="PS50112">
    <property type="entry name" value="PAS"/>
    <property type="match status" value="1"/>
</dbReference>
<comment type="catalytic activity">
    <reaction evidence="1">
        <text>ATP + protein L-histidine = ADP + protein N-phospho-L-histidine.</text>
        <dbReference type="EC" id="2.7.13.3"/>
    </reaction>
</comment>
<dbReference type="Proteomes" id="UP000003688">
    <property type="component" value="Unassembled WGS sequence"/>
</dbReference>
<feature type="domain" description="PAC" evidence="11">
    <location>
        <begin position="326"/>
        <end position="379"/>
    </location>
</feature>
<evidence type="ECO:0000259" key="11">
    <source>
        <dbReference type="PROSITE" id="PS50113"/>
    </source>
</evidence>
<dbReference type="NCBIfam" id="TIGR00229">
    <property type="entry name" value="sensory_box"/>
    <property type="match status" value="1"/>
</dbReference>
<keyword evidence="8" id="KW-0843">Virulence</keyword>
<organism evidence="12 13">
    <name type="scientific">Pedosphaera parvula (strain Ellin514)</name>
    <dbReference type="NCBI Taxonomy" id="320771"/>
    <lineage>
        <taxon>Bacteria</taxon>
        <taxon>Pseudomonadati</taxon>
        <taxon>Verrucomicrobiota</taxon>
        <taxon>Pedosphaerae</taxon>
        <taxon>Pedosphaerales</taxon>
        <taxon>Pedosphaeraceae</taxon>
        <taxon>Pedosphaera</taxon>
    </lineage>
</organism>
<reference evidence="12 13" key="1">
    <citation type="journal article" date="2011" name="J. Bacteriol.">
        <title>Genome sequence of 'Pedosphaera parvula' Ellin514, an aerobic Verrucomicrobial isolate from pasture soil.</title>
        <authorList>
            <person name="Kant R."/>
            <person name="van Passel M.W."/>
            <person name="Sangwan P."/>
            <person name="Palva A."/>
            <person name="Lucas S."/>
            <person name="Copeland A."/>
            <person name="Lapidus A."/>
            <person name="Glavina Del Rio T."/>
            <person name="Dalin E."/>
            <person name="Tice H."/>
            <person name="Bruce D."/>
            <person name="Goodwin L."/>
            <person name="Pitluck S."/>
            <person name="Chertkov O."/>
            <person name="Larimer F.W."/>
            <person name="Land M.L."/>
            <person name="Hauser L."/>
            <person name="Brettin T.S."/>
            <person name="Detter J.C."/>
            <person name="Han S."/>
            <person name="de Vos W.M."/>
            <person name="Janssen P.H."/>
            <person name="Smidt H."/>
        </authorList>
    </citation>
    <scope>NUCLEOTIDE SEQUENCE [LARGE SCALE GENOMIC DNA]</scope>
    <source>
        <strain evidence="12 13">Ellin514</strain>
    </source>
</reference>
<dbReference type="InterPro" id="IPR000700">
    <property type="entry name" value="PAS-assoc_C"/>
</dbReference>
<keyword evidence="7" id="KW-0067">ATP-binding</keyword>
<dbReference type="SUPFAM" id="SSF55785">
    <property type="entry name" value="PYP-like sensor domain (PAS domain)"/>
    <property type="match status" value="1"/>
</dbReference>
<proteinExistence type="predicted"/>
<dbReference type="GO" id="GO:0006355">
    <property type="term" value="P:regulation of DNA-templated transcription"/>
    <property type="evidence" value="ECO:0007669"/>
    <property type="project" value="InterPro"/>
</dbReference>
<evidence type="ECO:0000256" key="5">
    <source>
        <dbReference type="ARBA" id="ARBA00022741"/>
    </source>
</evidence>
<dbReference type="GO" id="GO:0004673">
    <property type="term" value="F:protein histidine kinase activity"/>
    <property type="evidence" value="ECO:0007669"/>
    <property type="project" value="UniProtKB-EC"/>
</dbReference>
<gene>
    <name evidence="12" type="ORF">Cflav_PD2920</name>
</gene>
<evidence type="ECO:0000313" key="12">
    <source>
        <dbReference type="EMBL" id="EEF58918.1"/>
    </source>
</evidence>
<dbReference type="InterPro" id="IPR035965">
    <property type="entry name" value="PAS-like_dom_sf"/>
</dbReference>
<name>B9XML9_PEDPL</name>
<keyword evidence="9" id="KW-0175">Coiled coil</keyword>
<dbReference type="Gene3D" id="3.30.450.20">
    <property type="entry name" value="PAS domain"/>
    <property type="match status" value="1"/>
</dbReference>
<accession>B9XML9</accession>